<name>A0ABR3UP17_9PLEO</name>
<comment type="caution">
    <text evidence="1">The sequence shown here is derived from an EMBL/GenBank/DDBJ whole genome shotgun (WGS) entry which is preliminary data.</text>
</comment>
<organism evidence="1 2">
    <name type="scientific">Alternaria dauci</name>
    <dbReference type="NCBI Taxonomy" id="48095"/>
    <lineage>
        <taxon>Eukaryota</taxon>
        <taxon>Fungi</taxon>
        <taxon>Dikarya</taxon>
        <taxon>Ascomycota</taxon>
        <taxon>Pezizomycotina</taxon>
        <taxon>Dothideomycetes</taxon>
        <taxon>Pleosporomycetidae</taxon>
        <taxon>Pleosporales</taxon>
        <taxon>Pleosporineae</taxon>
        <taxon>Pleosporaceae</taxon>
        <taxon>Alternaria</taxon>
        <taxon>Alternaria sect. Porri</taxon>
    </lineage>
</organism>
<dbReference type="Gene3D" id="3.30.530.20">
    <property type="match status" value="1"/>
</dbReference>
<dbReference type="RefSeq" id="XP_069308653.1">
    <property type="nucleotide sequence ID" value="XM_069450905.1"/>
</dbReference>
<protein>
    <recommendedName>
        <fullName evidence="3">Coenzyme Q-binding protein COQ10 START domain-containing protein</fullName>
    </recommendedName>
</protein>
<evidence type="ECO:0008006" key="3">
    <source>
        <dbReference type="Google" id="ProtNLM"/>
    </source>
</evidence>
<dbReference type="CDD" id="cd07822">
    <property type="entry name" value="SRPBCC_4"/>
    <property type="match status" value="1"/>
</dbReference>
<dbReference type="InterPro" id="IPR023393">
    <property type="entry name" value="START-like_dom_sf"/>
</dbReference>
<dbReference type="GeneID" id="96084997"/>
<evidence type="ECO:0000313" key="1">
    <source>
        <dbReference type="EMBL" id="KAL1798069.1"/>
    </source>
</evidence>
<dbReference type="Proteomes" id="UP001578633">
    <property type="component" value="Chromosome 3"/>
</dbReference>
<accession>A0ABR3UP17</accession>
<sequence>MSEAASWPPANGLTSKIVPRESAILQIGYSTVVRAPAPLVFDTILRAADYPKWNTWVPCAEILTQPSSPEGLQDGDAKDRMTIGCTMRFTVVMNADKPNNVTLTPLKVVDICTPSSPTSYLSPELLQDPVFTADLSKVYRVSWTGNGGMYAFGMKLERFHEVIVTGENECEVRTWEIMSGMLSRVVKLMYEDTLKSKLGVWCEDLKKYCEKMHNDAATSGEA</sequence>
<gene>
    <name evidence="1" type="ORF">ACET3X_004675</name>
</gene>
<reference evidence="1 2" key="1">
    <citation type="submission" date="2024-09" db="EMBL/GenBank/DDBJ databases">
        <title>T2T genomes of carrot and Alternaria dauci and their utility for understanding host-pathogen interaction during carrot leaf blight disease.</title>
        <authorList>
            <person name="Liu W."/>
            <person name="Xu S."/>
            <person name="Ou C."/>
            <person name="Liu X."/>
            <person name="Zhuang F."/>
            <person name="Deng X.W."/>
        </authorList>
    </citation>
    <scope>NUCLEOTIDE SEQUENCE [LARGE SCALE GENOMIC DNA]</scope>
    <source>
        <strain evidence="1 2">A2016</strain>
    </source>
</reference>
<dbReference type="SUPFAM" id="SSF55961">
    <property type="entry name" value="Bet v1-like"/>
    <property type="match status" value="2"/>
</dbReference>
<proteinExistence type="predicted"/>
<keyword evidence="2" id="KW-1185">Reference proteome</keyword>
<dbReference type="EMBL" id="JBHGVX010000003">
    <property type="protein sequence ID" value="KAL1798069.1"/>
    <property type="molecule type" value="Genomic_DNA"/>
</dbReference>
<evidence type="ECO:0000313" key="2">
    <source>
        <dbReference type="Proteomes" id="UP001578633"/>
    </source>
</evidence>